<dbReference type="EMBL" id="CP101508">
    <property type="protein sequence ID" value="UTV26542.1"/>
    <property type="molecule type" value="Genomic_DNA"/>
</dbReference>
<accession>A0ABY5GBI6</accession>
<evidence type="ECO:0000313" key="2">
    <source>
        <dbReference type="Proteomes" id="UP001057998"/>
    </source>
</evidence>
<sequence>MAHQLLLQQMVYIDEHLRQGALVYIESLLVEHHIPRSHYLTLDDLGGAYPFLRLTSRVPIDFFTPVLPSECDDENFQPIELNLCTVTQRPGLKPVHHWQRVNSFRCIYVLEALHCLLETLSNPAYFQRCRICQRVFAAGHLDAGQICGHCMVAKSV</sequence>
<organism evidence="1 2">
    <name type="scientific">Photobacterium atrarenae</name>
    <dbReference type="NCBI Taxonomy" id="865757"/>
    <lineage>
        <taxon>Bacteria</taxon>
        <taxon>Pseudomonadati</taxon>
        <taxon>Pseudomonadota</taxon>
        <taxon>Gammaproteobacteria</taxon>
        <taxon>Vibrionales</taxon>
        <taxon>Vibrionaceae</taxon>
        <taxon>Photobacterium</taxon>
    </lineage>
</organism>
<reference evidence="1" key="1">
    <citation type="submission" date="2022-07" db="EMBL/GenBank/DDBJ databases">
        <title>Genome sequencing of Photobacterium atrarenae GJH2-4.</title>
        <authorList>
            <person name="Park S.-J."/>
        </authorList>
    </citation>
    <scope>NUCLEOTIDE SEQUENCE</scope>
    <source>
        <strain evidence="1">GJH2-4</strain>
    </source>
</reference>
<dbReference type="Proteomes" id="UP001057998">
    <property type="component" value="Chromosome 1"/>
</dbReference>
<evidence type="ECO:0000313" key="1">
    <source>
        <dbReference type="EMBL" id="UTV26542.1"/>
    </source>
</evidence>
<proteinExistence type="predicted"/>
<protein>
    <submittedName>
        <fullName evidence="1">Uncharacterized protein</fullName>
    </submittedName>
</protein>
<dbReference type="RefSeq" id="WP_255387753.1">
    <property type="nucleotide sequence ID" value="NZ_CP101508.1"/>
</dbReference>
<gene>
    <name evidence="1" type="ORF">NNL38_09160</name>
</gene>
<keyword evidence="2" id="KW-1185">Reference proteome</keyword>
<name>A0ABY5GBI6_9GAMM</name>